<dbReference type="EMBL" id="CP036275">
    <property type="protein sequence ID" value="QDU39337.1"/>
    <property type="molecule type" value="Genomic_DNA"/>
</dbReference>
<evidence type="ECO:0000256" key="1">
    <source>
        <dbReference type="SAM" id="MobiDB-lite"/>
    </source>
</evidence>
<dbReference type="Proteomes" id="UP000320496">
    <property type="component" value="Chromosome"/>
</dbReference>
<dbReference type="Gene3D" id="1.25.10.10">
    <property type="entry name" value="Leucine-rich Repeat Variant"/>
    <property type="match status" value="2"/>
</dbReference>
<evidence type="ECO:0000313" key="3">
    <source>
        <dbReference type="Proteomes" id="UP000320496"/>
    </source>
</evidence>
<accession>A0A517ZA14</accession>
<dbReference type="KEGG" id="mri:Mal4_36780"/>
<gene>
    <name evidence="2" type="ORF">Mal4_36780</name>
</gene>
<dbReference type="RefSeq" id="WP_197443573.1">
    <property type="nucleotide sequence ID" value="NZ_CP036275.1"/>
</dbReference>
<dbReference type="GO" id="GO:0016829">
    <property type="term" value="F:lyase activity"/>
    <property type="evidence" value="ECO:0007669"/>
    <property type="project" value="UniProtKB-KW"/>
</dbReference>
<dbReference type="Pfam" id="PF13646">
    <property type="entry name" value="HEAT_2"/>
    <property type="match status" value="1"/>
</dbReference>
<dbReference type="SMART" id="SM00567">
    <property type="entry name" value="EZ_HEAT"/>
    <property type="match status" value="2"/>
</dbReference>
<dbReference type="InterPro" id="IPR004155">
    <property type="entry name" value="PBS_lyase_HEAT"/>
</dbReference>
<dbReference type="PANTHER" id="PTHR12697">
    <property type="entry name" value="PBS LYASE HEAT-LIKE PROTEIN"/>
    <property type="match status" value="1"/>
</dbReference>
<protein>
    <submittedName>
        <fullName evidence="2">PBS lyase HEAT-like repeat protein</fullName>
    </submittedName>
</protein>
<sequence>MGPTEILWRLEDGTFAERVPLASESRASKATDDPEIPPRTSTRTDSQRRHAALLAQLQSPSVRERRAACYEAEKHSHPEIVKALARSLARYPYPQYNADDNEFYCTVKGAAYALGRLQQPSTRRYLLEAMSWDERQPHIKGLFTWGTRARAGLNEAHTDFARAVIDDFDSGARAEPKLHRRFRKQVPSLISQLQNAFLTTGERMEACFALALANDRRAVPPLIKCLEQNDLEVRRTAAYALARIGDRSALGPLLNARKVARTMARQARSEFIGMTVVGATPADRLLTTVRSAIISLSPWRRVAHGLLFWTAMHTLFRGEDHECPESFLREDCILLLERF</sequence>
<dbReference type="PANTHER" id="PTHR12697:SF5">
    <property type="entry name" value="DEOXYHYPUSINE HYDROXYLASE"/>
    <property type="match status" value="1"/>
</dbReference>
<dbReference type="AlphaFoldDB" id="A0A517ZA14"/>
<keyword evidence="2" id="KW-0456">Lyase</keyword>
<evidence type="ECO:0000313" key="2">
    <source>
        <dbReference type="EMBL" id="QDU39337.1"/>
    </source>
</evidence>
<dbReference type="InterPro" id="IPR011989">
    <property type="entry name" value="ARM-like"/>
</dbReference>
<name>A0A517ZA14_9PLAN</name>
<proteinExistence type="predicted"/>
<keyword evidence="3" id="KW-1185">Reference proteome</keyword>
<dbReference type="GO" id="GO:0016491">
    <property type="term" value="F:oxidoreductase activity"/>
    <property type="evidence" value="ECO:0007669"/>
    <property type="project" value="TreeGrafter"/>
</dbReference>
<organism evidence="2 3">
    <name type="scientific">Maioricimonas rarisocia</name>
    <dbReference type="NCBI Taxonomy" id="2528026"/>
    <lineage>
        <taxon>Bacteria</taxon>
        <taxon>Pseudomonadati</taxon>
        <taxon>Planctomycetota</taxon>
        <taxon>Planctomycetia</taxon>
        <taxon>Planctomycetales</taxon>
        <taxon>Planctomycetaceae</taxon>
        <taxon>Maioricimonas</taxon>
    </lineage>
</organism>
<dbReference type="SUPFAM" id="SSF48371">
    <property type="entry name" value="ARM repeat"/>
    <property type="match status" value="1"/>
</dbReference>
<reference evidence="2 3" key="1">
    <citation type="submission" date="2019-02" db="EMBL/GenBank/DDBJ databases">
        <title>Deep-cultivation of Planctomycetes and their phenomic and genomic characterization uncovers novel biology.</title>
        <authorList>
            <person name="Wiegand S."/>
            <person name="Jogler M."/>
            <person name="Boedeker C."/>
            <person name="Pinto D."/>
            <person name="Vollmers J."/>
            <person name="Rivas-Marin E."/>
            <person name="Kohn T."/>
            <person name="Peeters S.H."/>
            <person name="Heuer A."/>
            <person name="Rast P."/>
            <person name="Oberbeckmann S."/>
            <person name="Bunk B."/>
            <person name="Jeske O."/>
            <person name="Meyerdierks A."/>
            <person name="Storesund J.E."/>
            <person name="Kallscheuer N."/>
            <person name="Luecker S."/>
            <person name="Lage O.M."/>
            <person name="Pohl T."/>
            <person name="Merkel B.J."/>
            <person name="Hornburger P."/>
            <person name="Mueller R.-W."/>
            <person name="Bruemmer F."/>
            <person name="Labrenz M."/>
            <person name="Spormann A.M."/>
            <person name="Op den Camp H."/>
            <person name="Overmann J."/>
            <person name="Amann R."/>
            <person name="Jetten M.S.M."/>
            <person name="Mascher T."/>
            <person name="Medema M.H."/>
            <person name="Devos D.P."/>
            <person name="Kaster A.-K."/>
            <person name="Ovreas L."/>
            <person name="Rohde M."/>
            <person name="Galperin M.Y."/>
            <person name="Jogler C."/>
        </authorList>
    </citation>
    <scope>NUCLEOTIDE SEQUENCE [LARGE SCALE GENOMIC DNA]</scope>
    <source>
        <strain evidence="2 3">Mal4</strain>
    </source>
</reference>
<dbReference type="InterPro" id="IPR016024">
    <property type="entry name" value="ARM-type_fold"/>
</dbReference>
<feature type="region of interest" description="Disordered" evidence="1">
    <location>
        <begin position="19"/>
        <end position="48"/>
    </location>
</feature>